<protein>
    <submittedName>
        <fullName evidence="1">Uncharacterized protein</fullName>
    </submittedName>
</protein>
<sequence length="80" mass="9490">MNKIIPVSTEYLRPSRTIEILNLVRFEDSKLVYIYNFDGKYFRFFDSLAGMIGFFESGIEPLYSFDSEDELDNFLEKLKI</sequence>
<gene>
    <name evidence="1" type="ORF">C943_03555</name>
</gene>
<reference evidence="1" key="1">
    <citation type="submission" date="2013-01" db="EMBL/GenBank/DDBJ databases">
        <title>Genome assembly of Mariniradius saccharolyticus AK6.</title>
        <authorList>
            <person name="Vaidya B."/>
            <person name="Khatri I."/>
            <person name="Tanuku N.R.S."/>
            <person name="Subramanian S."/>
            <person name="Pinnaka A."/>
        </authorList>
    </citation>
    <scope>NUCLEOTIDE SEQUENCE [LARGE SCALE GENOMIC DNA]</scope>
    <source>
        <strain evidence="1">AK6</strain>
    </source>
</reference>
<comment type="caution">
    <text evidence="1">The sequence shown here is derived from an EMBL/GenBank/DDBJ whole genome shotgun (WGS) entry which is preliminary data.</text>
</comment>
<organism evidence="1 2">
    <name type="scientific">Mariniradius saccharolyticus AK6</name>
    <dbReference type="NCBI Taxonomy" id="1239962"/>
    <lineage>
        <taxon>Bacteria</taxon>
        <taxon>Pseudomonadati</taxon>
        <taxon>Bacteroidota</taxon>
        <taxon>Cytophagia</taxon>
        <taxon>Cytophagales</taxon>
        <taxon>Cyclobacteriaceae</taxon>
        <taxon>Mariniradius</taxon>
    </lineage>
</organism>
<keyword evidence="2" id="KW-1185">Reference proteome</keyword>
<dbReference type="EMBL" id="AMZY02000006">
    <property type="protein sequence ID" value="EMS34336.1"/>
    <property type="molecule type" value="Genomic_DNA"/>
</dbReference>
<dbReference type="OrthoDB" id="828135at2"/>
<dbReference type="eggNOG" id="ENOG5033AIQ">
    <property type="taxonomic scope" value="Bacteria"/>
</dbReference>
<dbReference type="InParanoid" id="M7YAY9"/>
<dbReference type="AlphaFoldDB" id="M7YAY9"/>
<dbReference type="STRING" id="1239962.C943_03555"/>
<proteinExistence type="predicted"/>
<dbReference type="Proteomes" id="UP000010953">
    <property type="component" value="Unassembled WGS sequence"/>
</dbReference>
<accession>M7YAY9</accession>
<dbReference type="RefSeq" id="WP_008624647.1">
    <property type="nucleotide sequence ID" value="NZ_AMZY02000006.1"/>
</dbReference>
<evidence type="ECO:0000313" key="1">
    <source>
        <dbReference type="EMBL" id="EMS34336.1"/>
    </source>
</evidence>
<name>M7YAY9_9BACT</name>
<evidence type="ECO:0000313" key="2">
    <source>
        <dbReference type="Proteomes" id="UP000010953"/>
    </source>
</evidence>